<keyword evidence="3" id="KW-1185">Reference proteome</keyword>
<gene>
    <name evidence="2" type="ORF">CUR178_02574</name>
</gene>
<comment type="caution">
    <text evidence="2">The sequence shown here is derived from an EMBL/GenBank/DDBJ whole genome shotgun (WGS) entry which is preliminary data.</text>
</comment>
<organism evidence="2 3">
    <name type="scientific">Leishmania enriettii</name>
    <dbReference type="NCBI Taxonomy" id="5663"/>
    <lineage>
        <taxon>Eukaryota</taxon>
        <taxon>Discoba</taxon>
        <taxon>Euglenozoa</taxon>
        <taxon>Kinetoplastea</taxon>
        <taxon>Metakinetoplastina</taxon>
        <taxon>Trypanosomatida</taxon>
        <taxon>Trypanosomatidae</taxon>
        <taxon>Leishmaniinae</taxon>
        <taxon>Leishmania</taxon>
    </lineage>
</organism>
<evidence type="ECO:0000313" key="3">
    <source>
        <dbReference type="Proteomes" id="UP000674179"/>
    </source>
</evidence>
<accession>A0A836GGX4</accession>
<reference evidence="2 3" key="1">
    <citation type="submission" date="2021-02" db="EMBL/GenBank/DDBJ databases">
        <title>Leishmania (Mundinia) enrietti genome sequencing and assembly.</title>
        <authorList>
            <person name="Almutairi H."/>
            <person name="Gatherer D."/>
        </authorList>
    </citation>
    <scope>NUCLEOTIDE SEQUENCE [LARGE SCALE GENOMIC DNA]</scope>
    <source>
        <strain evidence="2">CUR178</strain>
    </source>
</reference>
<dbReference type="EMBL" id="JAFHKP010000031">
    <property type="protein sequence ID" value="KAG5471909.1"/>
    <property type="molecule type" value="Genomic_DNA"/>
</dbReference>
<proteinExistence type="predicted"/>
<feature type="transmembrane region" description="Helical" evidence="1">
    <location>
        <begin position="196"/>
        <end position="217"/>
    </location>
</feature>
<keyword evidence="1" id="KW-0472">Membrane</keyword>
<keyword evidence="1" id="KW-1133">Transmembrane helix</keyword>
<dbReference type="AlphaFoldDB" id="A0A836GGX4"/>
<dbReference type="GeneID" id="94169839"/>
<feature type="transmembrane region" description="Helical" evidence="1">
    <location>
        <begin position="223"/>
        <end position="249"/>
    </location>
</feature>
<dbReference type="KEGG" id="lenr:94169839"/>
<evidence type="ECO:0000313" key="2">
    <source>
        <dbReference type="EMBL" id="KAG5471909.1"/>
    </source>
</evidence>
<keyword evidence="1" id="KW-0812">Transmembrane</keyword>
<name>A0A836GGX4_LEIEN</name>
<dbReference type="RefSeq" id="XP_067690432.1">
    <property type="nucleotide sequence ID" value="XM_067834329.1"/>
</dbReference>
<protein>
    <submittedName>
        <fullName evidence="2">Uncharacterized protein</fullName>
    </submittedName>
</protein>
<sequence length="250" mass="27212">MTVKDYELESLGMDPEAAHREDAARDLATTVSQSDTLVQSVGSFSAQTPLLETSAYPATGGTTRSHSPKASRFSAEHLAPASENFDPELRPLMTCLTDRSSLLSSEYTGAGKGESGACAPLSWTASVAPLPRSLGLFILDELLRWRTAVESSESGGRYQILDNFVSSLAITTELGIRWLDVSDRKWYVGVPYPLHALYRIFLVAITVMNIIYFTAALVFCADIIITVFLGFFVKLSYVFPLSAVLLVVAV</sequence>
<dbReference type="Proteomes" id="UP000674179">
    <property type="component" value="Chromosome 31"/>
</dbReference>
<evidence type="ECO:0000256" key="1">
    <source>
        <dbReference type="SAM" id="Phobius"/>
    </source>
</evidence>